<reference evidence="2 3" key="1">
    <citation type="submission" date="2013-12" db="EMBL/GenBank/DDBJ databases">
        <title>Annotated genome of Streptomyces scopuliridis.</title>
        <authorList>
            <person name="Olson J.B."/>
        </authorList>
    </citation>
    <scope>NUCLEOTIDE SEQUENCE [LARGE SCALE GENOMIC DNA]</scope>
    <source>
        <strain evidence="2 3">RB72</strain>
    </source>
</reference>
<keyword evidence="1" id="KW-0812">Transmembrane</keyword>
<comment type="caution">
    <text evidence="2">The sequence shown here is derived from an EMBL/GenBank/DDBJ whole genome shotgun (WGS) entry which is preliminary data.</text>
</comment>
<dbReference type="Proteomes" id="UP000245992">
    <property type="component" value="Unassembled WGS sequence"/>
</dbReference>
<dbReference type="OrthoDB" id="5198675at2"/>
<dbReference type="RefSeq" id="WP_030355617.1">
    <property type="nucleotide sequence ID" value="NZ_AZSP01000007.1"/>
</dbReference>
<feature type="transmembrane region" description="Helical" evidence="1">
    <location>
        <begin position="21"/>
        <end position="42"/>
    </location>
</feature>
<organism evidence="2 3">
    <name type="scientific">Streptomyces scopuliridis RB72</name>
    <dbReference type="NCBI Taxonomy" id="1440053"/>
    <lineage>
        <taxon>Bacteria</taxon>
        <taxon>Bacillati</taxon>
        <taxon>Actinomycetota</taxon>
        <taxon>Actinomycetes</taxon>
        <taxon>Kitasatosporales</taxon>
        <taxon>Streptomycetaceae</taxon>
        <taxon>Streptomyces</taxon>
    </lineage>
</organism>
<keyword evidence="1" id="KW-0472">Membrane</keyword>
<sequence length="151" mass="15936">MSATLLAGISRTTEPQTMLRRFLALDALTTGVNGLVYVTASGPLGRLLGIDDTLLVGLGVFLALFGAGVGYLATRRQPPRLPVKVVVEANLLWAVLSIAALTLWFEPTTAGAVWIPVQALTVAGFAVLQWSALRAAATDLGRNSSRHGRVK</sequence>
<protein>
    <submittedName>
        <fullName evidence="2">Membrane protein</fullName>
    </submittedName>
</protein>
<keyword evidence="1" id="KW-1133">Transmembrane helix</keyword>
<evidence type="ECO:0000313" key="3">
    <source>
        <dbReference type="Proteomes" id="UP000245992"/>
    </source>
</evidence>
<dbReference type="STRING" id="1440053.GCA_000718095_06716"/>
<evidence type="ECO:0000313" key="2">
    <source>
        <dbReference type="EMBL" id="PVE14070.1"/>
    </source>
</evidence>
<feature type="transmembrane region" description="Helical" evidence="1">
    <location>
        <begin position="85"/>
        <end position="105"/>
    </location>
</feature>
<dbReference type="EMBL" id="AZSP01000007">
    <property type="protein sequence ID" value="PVE14070.1"/>
    <property type="molecule type" value="Genomic_DNA"/>
</dbReference>
<feature type="transmembrane region" description="Helical" evidence="1">
    <location>
        <begin position="54"/>
        <end position="73"/>
    </location>
</feature>
<gene>
    <name evidence="2" type="ORF">Y717_28100</name>
</gene>
<proteinExistence type="predicted"/>
<keyword evidence="3" id="KW-1185">Reference proteome</keyword>
<evidence type="ECO:0000256" key="1">
    <source>
        <dbReference type="SAM" id="Phobius"/>
    </source>
</evidence>
<dbReference type="AlphaFoldDB" id="A0A2T7TFZ0"/>
<accession>A0A2T7TFZ0</accession>
<feature type="transmembrane region" description="Helical" evidence="1">
    <location>
        <begin position="111"/>
        <end position="133"/>
    </location>
</feature>
<name>A0A2T7TFZ0_9ACTN</name>